<dbReference type="SUPFAM" id="SSF50989">
    <property type="entry name" value="Clathrin heavy-chain terminal domain"/>
    <property type="match status" value="1"/>
</dbReference>
<comment type="similarity">
    <text evidence="1 6">Belongs to the clathrin heavy chain family.</text>
</comment>
<evidence type="ECO:0000256" key="5">
    <source>
        <dbReference type="ARBA" id="ARBA00023329"/>
    </source>
</evidence>
<dbReference type="InterPro" id="IPR011990">
    <property type="entry name" value="TPR-like_helical_dom_sf"/>
</dbReference>
<dbReference type="InterPro" id="IPR015348">
    <property type="entry name" value="Clathrin_H-chain_linker_core"/>
</dbReference>
<name>A0A151ZIR2_TIELA</name>
<keyword evidence="11" id="KW-1185">Reference proteome</keyword>
<evidence type="ECO:0000256" key="3">
    <source>
        <dbReference type="ARBA" id="ARBA00023136"/>
    </source>
</evidence>
<dbReference type="FunFam" id="2.130.10.110:FF:000003">
    <property type="entry name" value="Clathrin heavy chain"/>
    <property type="match status" value="1"/>
</dbReference>
<dbReference type="PANTHER" id="PTHR10292:SF1">
    <property type="entry name" value="CLATHRIN HEAVY CHAIN"/>
    <property type="match status" value="1"/>
</dbReference>
<dbReference type="GO" id="GO:0071439">
    <property type="term" value="C:clathrin complex"/>
    <property type="evidence" value="ECO:0007669"/>
    <property type="project" value="InterPro"/>
</dbReference>
<dbReference type="Gene3D" id="2.130.10.110">
    <property type="entry name" value="Clathrin heavy-chain terminal domain"/>
    <property type="match status" value="1"/>
</dbReference>
<accession>A0A151ZIR2</accession>
<dbReference type="FunFam" id="1.25.40.10:FF:000002">
    <property type="entry name" value="Clathrin heavy chain"/>
    <property type="match status" value="1"/>
</dbReference>
<evidence type="ECO:0000256" key="6">
    <source>
        <dbReference type="PIRNR" id="PIRNR002290"/>
    </source>
</evidence>
<dbReference type="FunFam" id="1.25.40.10:FF:000001">
    <property type="entry name" value="Clathrin heavy chain"/>
    <property type="match status" value="1"/>
</dbReference>
<evidence type="ECO:0000256" key="2">
    <source>
        <dbReference type="ARBA" id="ARBA00022737"/>
    </source>
</evidence>
<dbReference type="OMA" id="HCYDLLH"/>
<dbReference type="Pfam" id="PF09268">
    <property type="entry name" value="Clathrin-link"/>
    <property type="match status" value="1"/>
</dbReference>
<dbReference type="PROSITE" id="PS50236">
    <property type="entry name" value="CHCR"/>
    <property type="match status" value="7"/>
</dbReference>
<organism evidence="10 11">
    <name type="scientific">Tieghemostelium lacteum</name>
    <name type="common">Slime mold</name>
    <name type="synonym">Dictyostelium lacteum</name>
    <dbReference type="NCBI Taxonomy" id="361077"/>
    <lineage>
        <taxon>Eukaryota</taxon>
        <taxon>Amoebozoa</taxon>
        <taxon>Evosea</taxon>
        <taxon>Eumycetozoa</taxon>
        <taxon>Dictyostelia</taxon>
        <taxon>Dictyosteliales</taxon>
        <taxon>Raperosteliaceae</taxon>
        <taxon>Tieghemostelium</taxon>
    </lineage>
</organism>
<feature type="repeat" description="CHCR" evidence="7">
    <location>
        <begin position="540"/>
        <end position="684"/>
    </location>
</feature>
<dbReference type="InterPro" id="IPR055358">
    <property type="entry name" value="CHCR"/>
</dbReference>
<feature type="region of interest" description="Disordered" evidence="8">
    <location>
        <begin position="1623"/>
        <end position="1642"/>
    </location>
</feature>
<feature type="repeat" description="CHCR" evidence="7">
    <location>
        <begin position="690"/>
        <end position="832"/>
    </location>
</feature>
<gene>
    <name evidence="10" type="ORF">DLAC_05187</name>
</gene>
<comment type="function">
    <text evidence="6">Clathrin is the major protein of the polyhedral coat of coated pits and vesicles.</text>
</comment>
<reference evidence="10 11" key="1">
    <citation type="submission" date="2015-12" db="EMBL/GenBank/DDBJ databases">
        <title>Dictyostelia acquired genes for synthesis and detection of signals that induce cell-type specialization by lateral gene transfer from prokaryotes.</title>
        <authorList>
            <person name="Gloeckner G."/>
            <person name="Schaap P."/>
        </authorList>
    </citation>
    <scope>NUCLEOTIDE SEQUENCE [LARGE SCALE GENOMIC DNA]</scope>
    <source>
        <strain evidence="10 11">TK</strain>
    </source>
</reference>
<dbReference type="InterPro" id="IPR016341">
    <property type="entry name" value="Clathrin_heavy_chain"/>
</dbReference>
<dbReference type="Proteomes" id="UP000076078">
    <property type="component" value="Unassembled WGS sequence"/>
</dbReference>
<dbReference type="GO" id="GO:0006898">
    <property type="term" value="P:receptor-mediated endocytosis"/>
    <property type="evidence" value="ECO:0007669"/>
    <property type="project" value="TreeGrafter"/>
</dbReference>
<dbReference type="Gene3D" id="1.25.40.10">
    <property type="entry name" value="Tetratricopeptide repeat domain"/>
    <property type="match status" value="3"/>
</dbReference>
<dbReference type="InParanoid" id="A0A151ZIR2"/>
<dbReference type="InterPro" id="IPR000547">
    <property type="entry name" value="Clathrin_H-chain/VPS_repeat"/>
</dbReference>
<sequence>MAQNLPIRFHEVLQLSNLGITQSIGFSTLTMESEKYICVRESVDENNNNVVIINTENPSQMLRKQIKADAAMMNPKEPVLALKVGNLIQLISIEQKTKLKSCQMPDHIEFWKWISANTLALVTNTSVYHWSKEGTSDPVKVFDRQKELQGTEIINYRADSTQHWLVLIGIHQIEGRVVGKMQLYSVEKEMSQSIEGHAACFANYTVPGATRPSTLFAISSRNQAASKILVLEVNKGDAAQPFQRRSADVFYPPEIGSTDFPVAMQISEKYEVIYMITKLGFIHIFDLSTATLIYRNRISSENIFVTAFQESTNGIIAVNRKGQVLSVSIDDNNIIPHICNTLQNYELAISMASKNNLPGAEGLLTAQFDRLFQQGQYKEAAKVAADSPGTILRNLQTIQRFQSIPMIQDQPSPLLQYFGMLLEKGKLNKIESLELVRPVLAQGKKAILEKWLTEDKLECSEQLGDEVRVQDKKLALSIYYRAGSSDKVIALFAETGDYQKIVGYCKKFNYKPDFMFLLGRLAAVNPVGAAEFAIKLATDTEGGQPLIDPNQVVDLFTARNMLPETSTFLLNILTDNRPQDANLQTKLLQINLLISPQNADQIMGSQKYSHYNRAVIGGLCEKAGLYQRALEHYTELQDIKRVLSSAGNMVNQEFLVQYFGTMNPEDRMECLKDFLRTNPRQYVQLVVAIAVTYAEQIPPESVIALFEQFKLYEGLYMYLASIVVTSTSPEVHFKYIEAAAKVNQFKEVERMCRDSNYYDPEKTRDFLKEAKLPDQLPLIIVCDRYEFIADLTNYLYKNNLSKYIEAYVQKINPVNTPLVVGALLDLDCQEDYLRNLIMSVRNMCSADALVEQAEKRNRLKLLLPWLEARVAEGNIEPAVHNALAKVYIDSNKNPEAFLLHNQFYDSKVVGKYCEKRDPHLSFVAYKRGLCDYELIEVTNKNTLFKNQARYLVERQDPDLWAYVLSDQNEYKRSLIDQVVQTALPESTNAVEVSATVKAFMDANLPNELIELLEKIVLEGKDFRTAKELQNLLILTAIRADTSRVQDYINKLDNFDGSKLAPIAIEAKLFEEAFFMYKKFQFNVEAIDVLINNINSIERAHDFAERCNQTEVFSKLGVAQLRANMIKECIDSFIKANDVDQYQEVISASERLDQYEDLVKYLLMAKSKIKEPSIESELIFAYAKVNKLAEMESFINSPNSAHIQVVGDRCFDQGLFEAAKVLFTNISNFSRLTSCLVRLGQFQAAVDSARKANSTKTWKEVSAACIDAKEFRLAQVCGINIIVHGDELEELIRQYEDRGYFNELISLLESGLASERAHVGMFTELAILYSKYKEEKLMEHIKLFYARLNVPKVIKACQANQQWSQLTYLYIHYDEHDNAIQTMINHSIEAWDHTLFKETVPKVAKVDLYYNSIQFYLEEQPLLINDLLTVLSPRIDHTRAVNMIRSLGHLPLVKPYLMAAQDQNNVALNEALNELYVEEEDYESLRQSIDNNSNFGTISLAQRLEKHELLEFRRIAAYLYKKNNRWAQSVELSKKDTLYKDAIQSAADSKNHAICEELLQYFVEKSNHSAFAACLFTCYDYLKPDVVMELAWRHNIINYSFPYMIQYVKEYTTKVDQLMDDLKSRQKKADDEKEKQQQESTQYQPDLTNIQYGYASTGGMLALPPSTGFVQNQMPLNQMGQMNQMGQNFNQQYNQYGGY</sequence>
<dbReference type="Gene3D" id="1.25.40.730">
    <property type="match status" value="1"/>
</dbReference>
<dbReference type="EMBL" id="LODT01000025">
    <property type="protein sequence ID" value="KYQ93795.1"/>
    <property type="molecule type" value="Genomic_DNA"/>
</dbReference>
<protein>
    <recommendedName>
        <fullName evidence="6">Clathrin heavy chain</fullName>
    </recommendedName>
</protein>
<dbReference type="GO" id="GO:0030130">
    <property type="term" value="C:clathrin coat of trans-Golgi network vesicle"/>
    <property type="evidence" value="ECO:0007669"/>
    <property type="project" value="InterPro"/>
</dbReference>
<dbReference type="FunFam" id="1.25.40.10:FF:000005">
    <property type="entry name" value="Clathrin heavy chain"/>
    <property type="match status" value="1"/>
</dbReference>
<dbReference type="InterPro" id="IPR016025">
    <property type="entry name" value="Clathrin_H-chain_N"/>
</dbReference>
<dbReference type="FunCoup" id="A0A151ZIR2">
    <property type="interactions" value="911"/>
</dbReference>
<evidence type="ECO:0000313" key="10">
    <source>
        <dbReference type="EMBL" id="KYQ93795.1"/>
    </source>
</evidence>
<dbReference type="InterPro" id="IPR016024">
    <property type="entry name" value="ARM-type_fold"/>
</dbReference>
<proteinExistence type="inferred from homology"/>
<comment type="caution">
    <text evidence="10">The sequence shown here is derived from an EMBL/GenBank/DDBJ whole genome shotgun (WGS) entry which is preliminary data.</text>
</comment>
<keyword evidence="5 6" id="KW-0968">Cytoplasmic vesicle</keyword>
<dbReference type="Pfam" id="PF01394">
    <property type="entry name" value="Clathrin_propel"/>
    <property type="match status" value="3"/>
</dbReference>
<feature type="repeat" description="CHCR" evidence="7">
    <location>
        <begin position="837"/>
        <end position="976"/>
    </location>
</feature>
<feature type="repeat" description="CHCR" evidence="7">
    <location>
        <begin position="1427"/>
        <end position="1570"/>
    </location>
</feature>
<dbReference type="STRING" id="361077.A0A151ZIR2"/>
<comment type="subcellular location">
    <subcellularLocation>
        <location evidence="6">Cytoplasmic vesicle membrane</location>
        <topology evidence="6">Peripheral membrane protein</topology>
        <orientation evidence="6">Cytoplasmic side</orientation>
    </subcellularLocation>
    <subcellularLocation>
        <location evidence="6">Membrane</location>
        <location evidence="6">Coated pit</location>
        <topology evidence="6">Peripheral membrane protein</topology>
        <orientation evidence="6">Cytoplasmic side</orientation>
    </subcellularLocation>
</comment>
<keyword evidence="2" id="KW-0677">Repeat</keyword>
<dbReference type="PIRSF" id="PIRSF002290">
    <property type="entry name" value="Clathrin_H_chain"/>
    <property type="match status" value="1"/>
</dbReference>
<keyword evidence="3 6" id="KW-0472">Membrane</keyword>
<dbReference type="FunFam" id="1.25.40.730:FF:000002">
    <property type="entry name" value="Clathrin heavy chain"/>
    <property type="match status" value="1"/>
</dbReference>
<evidence type="ECO:0000259" key="9">
    <source>
        <dbReference type="Pfam" id="PF09268"/>
    </source>
</evidence>
<dbReference type="Pfam" id="PF00637">
    <property type="entry name" value="Clathrin"/>
    <property type="match status" value="7"/>
</dbReference>
<evidence type="ECO:0000256" key="1">
    <source>
        <dbReference type="ARBA" id="ARBA00009535"/>
    </source>
</evidence>
<feature type="repeat" description="CHCR" evidence="7">
    <location>
        <begin position="1132"/>
        <end position="1273"/>
    </location>
</feature>
<dbReference type="GO" id="GO:0005198">
    <property type="term" value="F:structural molecule activity"/>
    <property type="evidence" value="ECO:0007669"/>
    <property type="project" value="InterPro"/>
</dbReference>
<keyword evidence="4 6" id="KW-0168">Coated pit</keyword>
<evidence type="ECO:0000256" key="4">
    <source>
        <dbReference type="ARBA" id="ARBA00023176"/>
    </source>
</evidence>
<feature type="repeat" description="CHCR" evidence="7">
    <location>
        <begin position="983"/>
        <end position="1128"/>
    </location>
</feature>
<dbReference type="SMART" id="SM00299">
    <property type="entry name" value="CLH"/>
    <property type="match status" value="7"/>
</dbReference>
<dbReference type="SUPFAM" id="SSF48371">
    <property type="entry name" value="ARM repeat"/>
    <property type="match status" value="6"/>
</dbReference>
<evidence type="ECO:0000256" key="7">
    <source>
        <dbReference type="PROSITE-ProRule" id="PRU01006"/>
    </source>
</evidence>
<feature type="compositionally biased region" description="Basic and acidic residues" evidence="8">
    <location>
        <begin position="1623"/>
        <end position="1636"/>
    </location>
</feature>
<dbReference type="GO" id="GO:0006886">
    <property type="term" value="P:intracellular protein transport"/>
    <property type="evidence" value="ECO:0007669"/>
    <property type="project" value="UniProtKB-UniRule"/>
</dbReference>
<evidence type="ECO:0000313" key="11">
    <source>
        <dbReference type="Proteomes" id="UP000076078"/>
    </source>
</evidence>
<feature type="domain" description="Clathrin heavy chain linker core motif" evidence="9">
    <location>
        <begin position="331"/>
        <end position="354"/>
    </location>
</feature>
<dbReference type="OrthoDB" id="2113814at2759"/>
<dbReference type="GO" id="GO:0030132">
    <property type="term" value="C:clathrin coat of coated pit"/>
    <property type="evidence" value="ECO:0007669"/>
    <property type="project" value="InterPro"/>
</dbReference>
<dbReference type="GO" id="GO:0032051">
    <property type="term" value="F:clathrin light chain binding"/>
    <property type="evidence" value="ECO:0007669"/>
    <property type="project" value="InterPro"/>
</dbReference>
<feature type="repeat" description="CHCR" evidence="7">
    <location>
        <begin position="1278"/>
        <end position="1424"/>
    </location>
</feature>
<evidence type="ECO:0000256" key="8">
    <source>
        <dbReference type="SAM" id="MobiDB-lite"/>
    </source>
</evidence>
<dbReference type="InterPro" id="IPR022365">
    <property type="entry name" value="Clathrin_H-chain_propeller_rpt"/>
</dbReference>
<dbReference type="Pfam" id="PF13838">
    <property type="entry name" value="Clathrin_H_link"/>
    <property type="match status" value="1"/>
</dbReference>
<dbReference type="PANTHER" id="PTHR10292">
    <property type="entry name" value="CLATHRIN HEAVY CHAIN RELATED"/>
    <property type="match status" value="1"/>
</dbReference>